<organism evidence="1 2">
    <name type="scientific">Cephus cinctus</name>
    <name type="common">Wheat stem sawfly</name>
    <dbReference type="NCBI Taxonomy" id="211228"/>
    <lineage>
        <taxon>Eukaryota</taxon>
        <taxon>Metazoa</taxon>
        <taxon>Ecdysozoa</taxon>
        <taxon>Arthropoda</taxon>
        <taxon>Hexapoda</taxon>
        <taxon>Insecta</taxon>
        <taxon>Pterygota</taxon>
        <taxon>Neoptera</taxon>
        <taxon>Endopterygota</taxon>
        <taxon>Hymenoptera</taxon>
        <taxon>Cephoidea</taxon>
        <taxon>Cephidae</taxon>
        <taxon>Cephus</taxon>
    </lineage>
</organism>
<sequence length="949" mass="111709">MDDLYTKIQIFLMKKDREYGQLKFLSSRTTEDNIKHIEDVCCSITNIFQSYGIKVNDPNKKDDSGCIQSFKYLVVNTNFKVQEQLLEDIVNGHLVDMCLPLSPYLLMEVLWYLEYDDILAESILHVPVDLCVELLAIIRRCIELLEFERASKLIITLIRNVYKIFIRAKEIRLQMLNEVESLKELMLNVGELISMLSDSKFTKVEELKGLKKYERYGILLKKTLQVAKDCFQNTKESTPMESDKEKFYKLTFGRNFIVQCDLSRLDEYILEFHQALVNALLKIIKEIDCNTYLGWAELCDPKKSNLSLQQSIGYDCYYFIESVKDIEHLEQFQHLSECLKQLSSKPGPVITPTSMSLQDLCQGVNNKKPDCLKELINRYSEWDESTLSYVEKNLSLLDRNDCFNLLDILTYVLKHSDKESYKQQVYSVTMKGILLQNIPDVFQIVLEYILKYDASADLESQYTEKNFQHFIARNPNFKSPKNLRVILFFIVQNPKKIILNLLKITIGHPDYPNIMILPDDLLLLSTIMQIRINDKETLLVNALMEIWKECKSWNMKKFTDLIQTLVHRQLYTANDIINKIFIPYLESDQFTVTNLKSLLNCVRTMRNSYTRKLRAHTFLVAIVKKIFFLRKDIKLPKYQSSELICLLIRTIEDLFNDEATWLDQNKRFELIERLSDFPEPVDKLHLAPLWYMTRSGVDVTEIIQDYERRCFTVMNKVKEDQKLNENLCKFLKDFSFLRDDFLRHLILRCTEAEYMTLGSQATIIHWEYFNWIRENDAYNNFLRITMEACLLSLEYPKSISPETFSFLIKCSVKFTKWYSSINVMMDYEFVKESLIKNIKILEDSIKHSTFSDLYIQLMVWISNTSRNESAKECLQELIQALQNFGNQCLELNHESISYDNAPSTKARRFHIAQEFISLCMTVHAPEVYKCLSVMDRVLYPEHYSELTSK</sequence>
<dbReference type="GeneID" id="107263965"/>
<proteinExistence type="predicted"/>
<dbReference type="AlphaFoldDB" id="A0AAJ7BIW8"/>
<reference evidence="2" key="1">
    <citation type="submission" date="2025-08" db="UniProtKB">
        <authorList>
            <consortium name="RefSeq"/>
        </authorList>
    </citation>
    <scope>IDENTIFICATION</scope>
</reference>
<evidence type="ECO:0000313" key="1">
    <source>
        <dbReference type="Proteomes" id="UP000694920"/>
    </source>
</evidence>
<dbReference type="RefSeq" id="XP_015587189.1">
    <property type="nucleotide sequence ID" value="XM_015731703.2"/>
</dbReference>
<dbReference type="KEGG" id="ccin:107263965"/>
<name>A0AAJ7BIW8_CEPCN</name>
<keyword evidence="1" id="KW-1185">Reference proteome</keyword>
<protein>
    <submittedName>
        <fullName evidence="2">Uncharacterized protein LOC107263965</fullName>
    </submittedName>
</protein>
<evidence type="ECO:0000313" key="2">
    <source>
        <dbReference type="RefSeq" id="XP_015587189.1"/>
    </source>
</evidence>
<accession>A0AAJ7BIW8</accession>
<gene>
    <name evidence="2" type="primary">LOC107263965</name>
</gene>
<dbReference type="Proteomes" id="UP000694920">
    <property type="component" value="Unplaced"/>
</dbReference>